<organism evidence="5 6">
    <name type="scientific">Noviherbaspirillum suwonense</name>
    <dbReference type="NCBI Taxonomy" id="1224511"/>
    <lineage>
        <taxon>Bacteria</taxon>
        <taxon>Pseudomonadati</taxon>
        <taxon>Pseudomonadota</taxon>
        <taxon>Betaproteobacteria</taxon>
        <taxon>Burkholderiales</taxon>
        <taxon>Oxalobacteraceae</taxon>
        <taxon>Noviherbaspirillum</taxon>
    </lineage>
</organism>
<feature type="chain" id="PRO_5044971663" evidence="2">
    <location>
        <begin position="27"/>
        <end position="490"/>
    </location>
</feature>
<dbReference type="PANTHER" id="PTHR30203:SF29">
    <property type="entry name" value="PROTEIN CYAE"/>
    <property type="match status" value="1"/>
</dbReference>
<keyword evidence="2" id="KW-0472">Membrane</keyword>
<evidence type="ECO:0000256" key="2">
    <source>
        <dbReference type="RuleBase" id="RU362097"/>
    </source>
</evidence>
<evidence type="ECO:0000313" key="6">
    <source>
        <dbReference type="Proteomes" id="UP001158049"/>
    </source>
</evidence>
<dbReference type="Proteomes" id="UP001158049">
    <property type="component" value="Unassembled WGS sequence"/>
</dbReference>
<comment type="similarity">
    <text evidence="1 2">Belongs to the outer membrane factor (OMF) (TC 1.B.17) family.</text>
</comment>
<sequence length="490" mass="50805">MLRPAPLHRIIILAAALLGGCAFAPATPPSPAAASPDGWQSQLPPAAPVAHQGSEEQLLQWWRGQGDPLLADLIAAAQAVSPTLAEARAQIANARASRTAAGAALLPTLDGTLQASRTSAQPPLPMATTVQGAVQAGWEIDLFGGNRAARDAAVARYEGAQAGWHDARVSIAAEVANQYYALRTCERLVDITAADAGSRAETGRLTALAAEAGFQAPATAALARATTAEGNSRLVQQRAACDLDIKTLVALTAMPEPELRRRLLANTGSLPQQAQLQVDALPAAVLAQRPDLAARAREVAAASADIGAAEAQKYPRLTLAGSVGAARFRSAGVSGSLDTWSVGPVALTLPIFDGGRRAANAEAARERYEAAVIQYRAAARQAVREVEQALVRLDSTARRSADAVVAVQGYAASFAGIEARYRGGLASLLELEEARRVRLTAETALLSLQNERTAAWIALYRAAGGGWDGALEQNATNASLASDRGAGANP</sequence>
<dbReference type="InterPro" id="IPR010131">
    <property type="entry name" value="MdtP/NodT-like"/>
</dbReference>
<dbReference type="SUPFAM" id="SSF56954">
    <property type="entry name" value="Outer membrane efflux proteins (OEP)"/>
    <property type="match status" value="1"/>
</dbReference>
<feature type="coiled-coil region" evidence="3">
    <location>
        <begin position="358"/>
        <end position="385"/>
    </location>
</feature>
<comment type="caution">
    <text evidence="5">The sequence shown here is derived from an EMBL/GenBank/DDBJ whole genome shotgun (WGS) entry which is preliminary data.</text>
</comment>
<proteinExistence type="inferred from homology"/>
<feature type="signal peptide" evidence="2">
    <location>
        <begin position="1"/>
        <end position="26"/>
    </location>
</feature>
<keyword evidence="3" id="KW-0175">Coiled coil</keyword>
<feature type="region of interest" description="Disordered" evidence="4">
    <location>
        <begin position="28"/>
        <end position="50"/>
    </location>
</feature>
<accession>A0ABY1PV83</accession>
<dbReference type="Gene3D" id="2.20.200.10">
    <property type="entry name" value="Outer membrane efflux proteins (OEP)"/>
    <property type="match status" value="1"/>
</dbReference>
<gene>
    <name evidence="5" type="ORF">SAMN06295970_102330</name>
</gene>
<evidence type="ECO:0000256" key="1">
    <source>
        <dbReference type="ARBA" id="ARBA00007613"/>
    </source>
</evidence>
<dbReference type="PROSITE" id="PS51257">
    <property type="entry name" value="PROKAR_LIPOPROTEIN"/>
    <property type="match status" value="1"/>
</dbReference>
<keyword evidence="2" id="KW-0732">Signal</keyword>
<keyword evidence="6" id="KW-1185">Reference proteome</keyword>
<comment type="subcellular location">
    <subcellularLocation>
        <location evidence="2">Cell membrane</location>
        <topology evidence="2">Lipid-anchor</topology>
    </subcellularLocation>
</comment>
<dbReference type="Gene3D" id="1.20.1600.10">
    <property type="entry name" value="Outer membrane efflux proteins (OEP)"/>
    <property type="match status" value="1"/>
</dbReference>
<evidence type="ECO:0000256" key="4">
    <source>
        <dbReference type="SAM" id="MobiDB-lite"/>
    </source>
</evidence>
<dbReference type="Pfam" id="PF02321">
    <property type="entry name" value="OEP"/>
    <property type="match status" value="2"/>
</dbReference>
<dbReference type="NCBIfam" id="TIGR01845">
    <property type="entry name" value="outer_NodT"/>
    <property type="match status" value="1"/>
</dbReference>
<dbReference type="PANTHER" id="PTHR30203">
    <property type="entry name" value="OUTER MEMBRANE CATION EFFLUX PROTEIN"/>
    <property type="match status" value="1"/>
</dbReference>
<dbReference type="RefSeq" id="WP_283441130.1">
    <property type="nucleotide sequence ID" value="NZ_FXUL01000002.1"/>
</dbReference>
<reference evidence="5 6" key="1">
    <citation type="submission" date="2017-05" db="EMBL/GenBank/DDBJ databases">
        <authorList>
            <person name="Varghese N."/>
            <person name="Submissions S."/>
        </authorList>
    </citation>
    <scope>NUCLEOTIDE SEQUENCE [LARGE SCALE GENOMIC DNA]</scope>
    <source>
        <strain evidence="5 6">DSM 26001</strain>
    </source>
</reference>
<keyword evidence="2 5" id="KW-0449">Lipoprotein</keyword>
<dbReference type="InterPro" id="IPR003423">
    <property type="entry name" value="OMP_efflux"/>
</dbReference>
<evidence type="ECO:0000313" key="5">
    <source>
        <dbReference type="EMBL" id="SMP49837.1"/>
    </source>
</evidence>
<evidence type="ECO:0000256" key="3">
    <source>
        <dbReference type="SAM" id="Coils"/>
    </source>
</evidence>
<dbReference type="EMBL" id="FXUL01000002">
    <property type="protein sequence ID" value="SMP49837.1"/>
    <property type="molecule type" value="Genomic_DNA"/>
</dbReference>
<keyword evidence="2" id="KW-0564">Palmitate</keyword>
<protein>
    <submittedName>
        <fullName evidence="5">Efflux transporter, outer membrane factor (OMF) lipoprotein, NodT family</fullName>
    </submittedName>
</protein>
<keyword evidence="2" id="KW-1134">Transmembrane beta strand</keyword>
<keyword evidence="2" id="KW-0812">Transmembrane</keyword>
<name>A0ABY1PV83_9BURK</name>